<comment type="caution">
    <text evidence="4">The sequence shown here is derived from an EMBL/GenBank/DDBJ whole genome shotgun (WGS) entry which is preliminary data.</text>
</comment>
<reference evidence="4 5" key="1">
    <citation type="submission" date="2019-09" db="EMBL/GenBank/DDBJ databases">
        <title>Whole genome shotgun sequencing (WGS) of Ellagibacter isourolithinifaciens DSM 104140(T) and Adlercreutzia muris DSM 29508(T).</title>
        <authorList>
            <person name="Stoll D.A."/>
            <person name="Danylec N."/>
            <person name="Huch M."/>
        </authorList>
    </citation>
    <scope>NUCLEOTIDE SEQUENCE [LARGE SCALE GENOMIC DNA]</scope>
    <source>
        <strain evidence="4 5">DSM 29508</strain>
    </source>
</reference>
<evidence type="ECO:0000256" key="1">
    <source>
        <dbReference type="SAM" id="MobiDB-lite"/>
    </source>
</evidence>
<evidence type="ECO:0000313" key="4">
    <source>
        <dbReference type="EMBL" id="KAB1651272.1"/>
    </source>
</evidence>
<feature type="region of interest" description="Disordered" evidence="1">
    <location>
        <begin position="131"/>
        <end position="151"/>
    </location>
</feature>
<accession>A0A7C8BVE7</accession>
<keyword evidence="3" id="KW-0732">Signal</keyword>
<feature type="region of interest" description="Disordered" evidence="1">
    <location>
        <begin position="47"/>
        <end position="116"/>
    </location>
</feature>
<feature type="chain" id="PRO_5028902002" description="LPXTG cell wall anchor domain-containing protein" evidence="3">
    <location>
        <begin position="33"/>
        <end position="478"/>
    </location>
</feature>
<proteinExistence type="predicted"/>
<feature type="compositionally biased region" description="Basic and acidic residues" evidence="1">
    <location>
        <begin position="422"/>
        <end position="437"/>
    </location>
</feature>
<feature type="region of interest" description="Disordered" evidence="1">
    <location>
        <begin position="403"/>
        <end position="449"/>
    </location>
</feature>
<evidence type="ECO:0000313" key="5">
    <source>
        <dbReference type="Proteomes" id="UP000479639"/>
    </source>
</evidence>
<evidence type="ECO:0000256" key="3">
    <source>
        <dbReference type="SAM" id="SignalP"/>
    </source>
</evidence>
<organism evidence="4 5">
    <name type="scientific">Adlercreutzia muris</name>
    <dbReference type="NCBI Taxonomy" id="1796610"/>
    <lineage>
        <taxon>Bacteria</taxon>
        <taxon>Bacillati</taxon>
        <taxon>Actinomycetota</taxon>
        <taxon>Coriobacteriia</taxon>
        <taxon>Eggerthellales</taxon>
        <taxon>Eggerthellaceae</taxon>
        <taxon>Adlercreutzia</taxon>
    </lineage>
</organism>
<dbReference type="RefSeq" id="WP_151429679.1">
    <property type="nucleotide sequence ID" value="NZ_JANJZI010000002.1"/>
</dbReference>
<evidence type="ECO:0008006" key="6">
    <source>
        <dbReference type="Google" id="ProtNLM"/>
    </source>
</evidence>
<keyword evidence="5" id="KW-1185">Reference proteome</keyword>
<feature type="transmembrane region" description="Helical" evidence="2">
    <location>
        <begin position="453"/>
        <end position="473"/>
    </location>
</feature>
<gene>
    <name evidence="4" type="ORF">F8D48_01485</name>
</gene>
<dbReference type="Proteomes" id="UP000479639">
    <property type="component" value="Unassembled WGS sequence"/>
</dbReference>
<keyword evidence="2" id="KW-0472">Membrane</keyword>
<feature type="signal peptide" evidence="3">
    <location>
        <begin position="1"/>
        <end position="32"/>
    </location>
</feature>
<evidence type="ECO:0000256" key="2">
    <source>
        <dbReference type="SAM" id="Phobius"/>
    </source>
</evidence>
<name>A0A7C8BVE7_9ACTN</name>
<feature type="compositionally biased region" description="Low complexity" evidence="1">
    <location>
        <begin position="61"/>
        <end position="73"/>
    </location>
</feature>
<dbReference type="AlphaFoldDB" id="A0A7C8BVE7"/>
<sequence length="478" mass="49412">MREQSKQRLSRWGSLLCAVALVAGMGLPSVGAASAFAGDETAQAPLEVQDIPFESENVSGDVPAADAATPAPVRSDGEASTIDGEPSRGSADAGEVPSPEASNGAVSPEQPADEVPALSAGVEEGAVPNADAKADAPAPKGVSSAQSERTLDAAEETCTVFLSGWWPVDAPDMIEGGGAPSRHKVKKGSSIAENPELVAELQARQTSPGKKFIGWTAIPVDWATDGRLDLMAETLTVNSPRYDFNTPITADVALVSLWLVKEESAADDAIHVGGSSGITASGNLSGENVPDGSYVKVDAEAVESGADYDKLMVVLGDGKCVLDGVYEVDMTVNGGEVHDGFGTLKLTFPVKAKEFGGRDGDWVVLWHVHNDGRITSQRVQVADGHVSVEVSDLSTFAIGIPEQEAGQEPGPSEDEVGTGPEADGKTEKPMKDGERVAKKTASSTTPLAQTGDVTGGAVLFAMAAVSLLALVIARWQRS</sequence>
<protein>
    <recommendedName>
        <fullName evidence="6">LPXTG cell wall anchor domain-containing protein</fullName>
    </recommendedName>
</protein>
<feature type="compositionally biased region" description="Polar residues" evidence="1">
    <location>
        <begin position="440"/>
        <end position="449"/>
    </location>
</feature>
<dbReference type="EMBL" id="WAJS01000003">
    <property type="protein sequence ID" value="KAB1651272.1"/>
    <property type="molecule type" value="Genomic_DNA"/>
</dbReference>
<keyword evidence="2" id="KW-0812">Transmembrane</keyword>
<keyword evidence="2" id="KW-1133">Transmembrane helix</keyword>